<evidence type="ECO:0000256" key="1">
    <source>
        <dbReference type="SAM" id="MobiDB-lite"/>
    </source>
</evidence>
<feature type="region of interest" description="Disordered" evidence="1">
    <location>
        <begin position="1"/>
        <end position="55"/>
    </location>
</feature>
<feature type="compositionally biased region" description="Low complexity" evidence="1">
    <location>
        <begin position="32"/>
        <end position="44"/>
    </location>
</feature>
<proteinExistence type="predicted"/>
<evidence type="ECO:0000313" key="3">
    <source>
        <dbReference type="Proteomes" id="UP001286456"/>
    </source>
</evidence>
<keyword evidence="3" id="KW-1185">Reference proteome</keyword>
<dbReference type="AlphaFoldDB" id="A0AAE0MHM8"/>
<dbReference type="Proteomes" id="UP001286456">
    <property type="component" value="Unassembled WGS sequence"/>
</dbReference>
<dbReference type="Gene3D" id="2.120.10.80">
    <property type="entry name" value="Kelch-type beta propeller"/>
    <property type="match status" value="1"/>
</dbReference>
<sequence>MSEMMDNPSSDTNMDVPPSGSDAFAQTDHETQAQTQTQTRAALAGGDGNDSKNDMEMLSISPRLNRLLREIRASPFRARTNPAEADNQFWKETFVRPARQWGYKLGTHCHATATASELAAELDEEATAEEDAAALSASLASLGLSGSPWCSSRTGQSHTTLPDGRTVLIGGKHLDSSEHPSTVFNDVIVISSPDHPVLPARGPVDPLRPEDITIYTYKPRHFPPVYNHAAVFCIDEDGSQCIYIIGGLGPDTSNPRRKETMVHVLDLDDFRIYTRHTDGDIPPAVDLGPTAEGHRYARVRTAAKVMYDPESHLIEFKGGALGGYAYYTPDSSWIQGWTARAKREFQQFAGIETYGEC</sequence>
<gene>
    <name evidence="2" type="ORF">B0T19DRAFT_114244</name>
</gene>
<name>A0AAE0MHM8_9PEZI</name>
<comment type="caution">
    <text evidence="2">The sequence shown here is derived from an EMBL/GenBank/DDBJ whole genome shotgun (WGS) entry which is preliminary data.</text>
</comment>
<reference evidence="2" key="2">
    <citation type="submission" date="2023-06" db="EMBL/GenBank/DDBJ databases">
        <authorList>
            <consortium name="Lawrence Berkeley National Laboratory"/>
            <person name="Haridas S."/>
            <person name="Hensen N."/>
            <person name="Bonometti L."/>
            <person name="Westerberg I."/>
            <person name="Brannstrom I.O."/>
            <person name="Guillou S."/>
            <person name="Cros-Aarteil S."/>
            <person name="Calhoun S."/>
            <person name="Kuo A."/>
            <person name="Mondo S."/>
            <person name="Pangilinan J."/>
            <person name="Riley R."/>
            <person name="Labutti K."/>
            <person name="Andreopoulos B."/>
            <person name="Lipzen A."/>
            <person name="Chen C."/>
            <person name="Yanf M."/>
            <person name="Daum C."/>
            <person name="Ng V."/>
            <person name="Clum A."/>
            <person name="Steindorff A."/>
            <person name="Ohm R."/>
            <person name="Martin F."/>
            <person name="Silar P."/>
            <person name="Natvig D."/>
            <person name="Lalanne C."/>
            <person name="Gautier V."/>
            <person name="Ament-Velasquez S.L."/>
            <person name="Kruys A."/>
            <person name="Hutchinson M.I."/>
            <person name="Powell A.J."/>
            <person name="Barry K."/>
            <person name="Miller A.N."/>
            <person name="Grigoriev I.V."/>
            <person name="Debuchy R."/>
            <person name="Gladieux P."/>
            <person name="Thoren M.H."/>
            <person name="Johannesson H."/>
        </authorList>
    </citation>
    <scope>NUCLEOTIDE SEQUENCE</scope>
    <source>
        <strain evidence="2">SMH4131-1</strain>
    </source>
</reference>
<dbReference type="InterPro" id="IPR015915">
    <property type="entry name" value="Kelch-typ_b-propeller"/>
</dbReference>
<protein>
    <submittedName>
        <fullName evidence="2">Uncharacterized protein</fullName>
    </submittedName>
</protein>
<reference evidence="2" key="1">
    <citation type="journal article" date="2023" name="Mol. Phylogenet. Evol.">
        <title>Genome-scale phylogeny and comparative genomics of the fungal order Sordariales.</title>
        <authorList>
            <person name="Hensen N."/>
            <person name="Bonometti L."/>
            <person name="Westerberg I."/>
            <person name="Brannstrom I.O."/>
            <person name="Guillou S."/>
            <person name="Cros-Aarteil S."/>
            <person name="Calhoun S."/>
            <person name="Haridas S."/>
            <person name="Kuo A."/>
            <person name="Mondo S."/>
            <person name="Pangilinan J."/>
            <person name="Riley R."/>
            <person name="LaButti K."/>
            <person name="Andreopoulos B."/>
            <person name="Lipzen A."/>
            <person name="Chen C."/>
            <person name="Yan M."/>
            <person name="Daum C."/>
            <person name="Ng V."/>
            <person name="Clum A."/>
            <person name="Steindorff A."/>
            <person name="Ohm R.A."/>
            <person name="Martin F."/>
            <person name="Silar P."/>
            <person name="Natvig D.O."/>
            <person name="Lalanne C."/>
            <person name="Gautier V."/>
            <person name="Ament-Velasquez S.L."/>
            <person name="Kruys A."/>
            <person name="Hutchinson M.I."/>
            <person name="Powell A.J."/>
            <person name="Barry K."/>
            <person name="Miller A.N."/>
            <person name="Grigoriev I.V."/>
            <person name="Debuchy R."/>
            <person name="Gladieux P."/>
            <person name="Hiltunen Thoren M."/>
            <person name="Johannesson H."/>
        </authorList>
    </citation>
    <scope>NUCLEOTIDE SEQUENCE</scope>
    <source>
        <strain evidence="2">SMH4131-1</strain>
    </source>
</reference>
<dbReference type="EMBL" id="JAUEPO010000002">
    <property type="protein sequence ID" value="KAK3332971.1"/>
    <property type="molecule type" value="Genomic_DNA"/>
</dbReference>
<accession>A0AAE0MHM8</accession>
<organism evidence="2 3">
    <name type="scientific">Cercophora scortea</name>
    <dbReference type="NCBI Taxonomy" id="314031"/>
    <lineage>
        <taxon>Eukaryota</taxon>
        <taxon>Fungi</taxon>
        <taxon>Dikarya</taxon>
        <taxon>Ascomycota</taxon>
        <taxon>Pezizomycotina</taxon>
        <taxon>Sordariomycetes</taxon>
        <taxon>Sordariomycetidae</taxon>
        <taxon>Sordariales</taxon>
        <taxon>Lasiosphaeriaceae</taxon>
        <taxon>Cercophora</taxon>
    </lineage>
</organism>
<evidence type="ECO:0000313" key="2">
    <source>
        <dbReference type="EMBL" id="KAK3332971.1"/>
    </source>
</evidence>